<feature type="transmembrane region" description="Helical" evidence="1">
    <location>
        <begin position="259"/>
        <end position="279"/>
    </location>
</feature>
<name>A0A414NG43_9ACTN</name>
<accession>A0A414NG43</accession>
<dbReference type="InParanoid" id="A0A414NG43"/>
<organism evidence="2 3">
    <name type="scientific">Collinsella intestinalis</name>
    <dbReference type="NCBI Taxonomy" id="147207"/>
    <lineage>
        <taxon>Bacteria</taxon>
        <taxon>Bacillati</taxon>
        <taxon>Actinomycetota</taxon>
        <taxon>Coriobacteriia</taxon>
        <taxon>Coriobacteriales</taxon>
        <taxon>Coriobacteriaceae</taxon>
        <taxon>Collinsella</taxon>
    </lineage>
</organism>
<feature type="transmembrane region" description="Helical" evidence="1">
    <location>
        <begin position="203"/>
        <end position="222"/>
    </location>
</feature>
<feature type="transmembrane region" description="Helical" evidence="1">
    <location>
        <begin position="91"/>
        <end position="114"/>
    </location>
</feature>
<proteinExistence type="predicted"/>
<evidence type="ECO:0000313" key="3">
    <source>
        <dbReference type="Proteomes" id="UP000283983"/>
    </source>
</evidence>
<evidence type="ECO:0008006" key="4">
    <source>
        <dbReference type="Google" id="ProtNLM"/>
    </source>
</evidence>
<evidence type="ECO:0000313" key="2">
    <source>
        <dbReference type="EMBL" id="RHF38716.1"/>
    </source>
</evidence>
<protein>
    <recommendedName>
        <fullName evidence="4">Glycosyltransferase RgtA/B/C/D-like domain-containing protein</fullName>
    </recommendedName>
</protein>
<reference evidence="2 3" key="1">
    <citation type="submission" date="2018-08" db="EMBL/GenBank/DDBJ databases">
        <title>A genome reference for cultivated species of the human gut microbiota.</title>
        <authorList>
            <person name="Zou Y."/>
            <person name="Xue W."/>
            <person name="Luo G."/>
        </authorList>
    </citation>
    <scope>NUCLEOTIDE SEQUENCE [LARGE SCALE GENOMIC DNA]</scope>
    <source>
        <strain evidence="2 3">AM25-33</strain>
    </source>
</reference>
<feature type="transmembrane region" description="Helical" evidence="1">
    <location>
        <begin position="24"/>
        <end position="46"/>
    </location>
</feature>
<feature type="transmembrane region" description="Helical" evidence="1">
    <location>
        <begin position="228"/>
        <end position="247"/>
    </location>
</feature>
<comment type="caution">
    <text evidence="2">The sequence shown here is derived from an EMBL/GenBank/DDBJ whole genome shotgun (WGS) entry which is preliminary data.</text>
</comment>
<keyword evidence="3" id="KW-1185">Reference proteome</keyword>
<feature type="transmembrane region" description="Helical" evidence="1">
    <location>
        <begin position="58"/>
        <end position="79"/>
    </location>
</feature>
<keyword evidence="1" id="KW-1133">Transmembrane helix</keyword>
<feature type="transmembrane region" description="Helical" evidence="1">
    <location>
        <begin position="172"/>
        <end position="194"/>
    </location>
</feature>
<dbReference type="AlphaFoldDB" id="A0A414NG43"/>
<dbReference type="Proteomes" id="UP000283983">
    <property type="component" value="Unassembled WGS sequence"/>
</dbReference>
<dbReference type="EMBL" id="QSLJ01000001">
    <property type="protein sequence ID" value="RHF38716.1"/>
    <property type="molecule type" value="Genomic_DNA"/>
</dbReference>
<dbReference type="RefSeq" id="WP_118103072.1">
    <property type="nucleotide sequence ID" value="NZ_CABJEU010000001.1"/>
</dbReference>
<keyword evidence="1" id="KW-0812">Transmembrane</keyword>
<evidence type="ECO:0000256" key="1">
    <source>
        <dbReference type="SAM" id="Phobius"/>
    </source>
</evidence>
<gene>
    <name evidence="2" type="ORF">DW682_03230</name>
</gene>
<feature type="transmembrane region" description="Helical" evidence="1">
    <location>
        <begin position="495"/>
        <end position="515"/>
    </location>
</feature>
<sequence length="527" mass="57376">MSVIGNGNESEFGRDTLLDRAVHMTFKVAAIGIVFLIVAVAPSAAYLCRKEWLVDGSWLLAAASLTVPLALGLFTTAVLRRFDVDLRDDRVFKRFVLGFVAVLLVCQAFVLIGARFSTGWDVWWLTLPRAYTHGDYLSESSVYFGGYPNQLFLYALFSAVDMACGALGVSSYPVLAAVGCLCVTIALAVCLCVARELWGPRGALVFAPIAFAYLGLNGWIMVPYSDSIGMFFTSAILCCYVCARTPLRRAAGMTAFTVVGYMIKPTIVFPVLAVVLLMVPRAFRTLGEWRANGLDGAKARGIAAAAGASVLFAVALWCGCSAVKAWSFDADPDRAFSMTHFLMMGANDAAGGGYSLDDVEYSYSFDCPRERSRANIERWVRRVQEMGPAGVASLGLRKALTNFADGTFAWECEGDFYLQQGGRIGVVQDWYGTGEVGARPGSGLEYEVFCQVCWIATLIGCVAAPRCGGGRRAAVQLSLLMLMVFLLVFEARARYVFLFAPYFVLLAVPGWMRMWDAAVVRAQKLRA</sequence>
<feature type="transmembrane region" description="Helical" evidence="1">
    <location>
        <begin position="299"/>
        <end position="318"/>
    </location>
</feature>
<keyword evidence="1" id="KW-0472">Membrane</keyword>